<keyword evidence="5" id="KW-1185">Reference proteome</keyword>
<sequence>MANNTTSLFFLLDPAYPRNLTIHWPDLKNPGKIRGFSSHEWKNYGTCPANLYPQQAYFNLAMQLHDRLNLLQVFSKSNISLCASVINSCPG</sequence>
<dbReference type="AlphaFoldDB" id="A0AA88UL31"/>
<dbReference type="PANTHER" id="PTHR11240:SF81">
    <property type="entry name" value="RIBONUCLEASE S-2"/>
    <property type="match status" value="1"/>
</dbReference>
<dbReference type="GO" id="GO:0005576">
    <property type="term" value="C:extracellular region"/>
    <property type="evidence" value="ECO:0007669"/>
    <property type="project" value="TreeGrafter"/>
</dbReference>
<evidence type="ECO:0000256" key="1">
    <source>
        <dbReference type="ARBA" id="ARBA00007469"/>
    </source>
</evidence>
<dbReference type="Proteomes" id="UP001187471">
    <property type="component" value="Unassembled WGS sequence"/>
</dbReference>
<proteinExistence type="inferred from homology"/>
<reference evidence="4" key="1">
    <citation type="submission" date="2022-12" db="EMBL/GenBank/DDBJ databases">
        <title>Draft genome assemblies for two species of Escallonia (Escalloniales).</title>
        <authorList>
            <person name="Chanderbali A."/>
            <person name="Dervinis C."/>
            <person name="Anghel I."/>
            <person name="Soltis D."/>
            <person name="Soltis P."/>
            <person name="Zapata F."/>
        </authorList>
    </citation>
    <scope>NUCLEOTIDE SEQUENCE</scope>
    <source>
        <strain evidence="4">UCBG92.1500</strain>
        <tissue evidence="4">Leaf</tissue>
    </source>
</reference>
<gene>
    <name evidence="4" type="ORF">RJ640_001434</name>
</gene>
<name>A0AA88UL31_9ASTE</name>
<dbReference type="GO" id="GO:0003723">
    <property type="term" value="F:RNA binding"/>
    <property type="evidence" value="ECO:0007669"/>
    <property type="project" value="InterPro"/>
</dbReference>
<evidence type="ECO:0000313" key="5">
    <source>
        <dbReference type="Proteomes" id="UP001187471"/>
    </source>
</evidence>
<dbReference type="GO" id="GO:0006401">
    <property type="term" value="P:RNA catabolic process"/>
    <property type="evidence" value="ECO:0007669"/>
    <property type="project" value="TreeGrafter"/>
</dbReference>
<dbReference type="Pfam" id="PF00445">
    <property type="entry name" value="Ribonuclease_T2"/>
    <property type="match status" value="1"/>
</dbReference>
<dbReference type="Gene3D" id="3.90.730.10">
    <property type="entry name" value="Ribonuclease T2-like"/>
    <property type="match status" value="1"/>
</dbReference>
<dbReference type="InterPro" id="IPR001568">
    <property type="entry name" value="RNase_T2-like"/>
</dbReference>
<evidence type="ECO:0000313" key="4">
    <source>
        <dbReference type="EMBL" id="KAK2989205.1"/>
    </source>
</evidence>
<comment type="similarity">
    <text evidence="1 3">Belongs to the RNase T2 family.</text>
</comment>
<comment type="caution">
    <text evidence="4">The sequence shown here is derived from an EMBL/GenBank/DDBJ whole genome shotgun (WGS) entry which is preliminary data.</text>
</comment>
<dbReference type="SUPFAM" id="SSF55895">
    <property type="entry name" value="Ribonuclease Rh-like"/>
    <property type="match status" value="1"/>
</dbReference>
<dbReference type="PANTHER" id="PTHR11240">
    <property type="entry name" value="RIBONUCLEASE T2"/>
    <property type="match status" value="1"/>
</dbReference>
<dbReference type="GO" id="GO:0033897">
    <property type="term" value="F:ribonuclease T2 activity"/>
    <property type="evidence" value="ECO:0007669"/>
    <property type="project" value="InterPro"/>
</dbReference>
<protein>
    <submittedName>
        <fullName evidence="4">Uncharacterized protein</fullName>
    </submittedName>
</protein>
<evidence type="ECO:0000256" key="3">
    <source>
        <dbReference type="RuleBase" id="RU004328"/>
    </source>
</evidence>
<evidence type="ECO:0000256" key="2">
    <source>
        <dbReference type="ARBA" id="ARBA00023239"/>
    </source>
</evidence>
<accession>A0AA88UL31</accession>
<organism evidence="4 5">
    <name type="scientific">Escallonia rubra</name>
    <dbReference type="NCBI Taxonomy" id="112253"/>
    <lineage>
        <taxon>Eukaryota</taxon>
        <taxon>Viridiplantae</taxon>
        <taxon>Streptophyta</taxon>
        <taxon>Embryophyta</taxon>
        <taxon>Tracheophyta</taxon>
        <taxon>Spermatophyta</taxon>
        <taxon>Magnoliopsida</taxon>
        <taxon>eudicotyledons</taxon>
        <taxon>Gunneridae</taxon>
        <taxon>Pentapetalae</taxon>
        <taxon>asterids</taxon>
        <taxon>campanulids</taxon>
        <taxon>Escalloniales</taxon>
        <taxon>Escalloniaceae</taxon>
        <taxon>Escallonia</taxon>
    </lineage>
</organism>
<keyword evidence="2" id="KW-0456">Lyase</keyword>
<dbReference type="EMBL" id="JAVXUO010000778">
    <property type="protein sequence ID" value="KAK2989205.1"/>
    <property type="molecule type" value="Genomic_DNA"/>
</dbReference>
<dbReference type="InterPro" id="IPR036430">
    <property type="entry name" value="RNase_T2-like_sf"/>
</dbReference>